<evidence type="ECO:0000259" key="5">
    <source>
        <dbReference type="Pfam" id="PF01555"/>
    </source>
</evidence>
<dbReference type="GO" id="GO:0009307">
    <property type="term" value="P:DNA restriction-modification system"/>
    <property type="evidence" value="ECO:0007669"/>
    <property type="project" value="UniProtKB-KW"/>
</dbReference>
<evidence type="ECO:0000256" key="2">
    <source>
        <dbReference type="ARBA" id="ARBA00022603"/>
    </source>
</evidence>
<dbReference type="RefSeq" id="WP_212697034.1">
    <property type="nucleotide sequence ID" value="NZ_CP058649.1"/>
</dbReference>
<sequence length="703" mass="80072">MANINETISEVAKLNPELARQIQKYVKDHSYGLVFERNLPEAIRLYKKEPIAGDIVNILPVRGEEEKDENKVSWVVKSIKDGVASLEHDGETKDVPVEDIVVLISYRDVIYPGLKEIDRVEQGNPDDPYHMVINSENYHALEALTYAYAGKVDCIYIDPPYNSGAKDWKYNNDYVVVDDQYRHSKWLAFMERRLKLAKQLLNPKDSVLLVTIDEREYARLSLLLEQNFPEATIQMVSITINPSGAVRKNLFARSDEYMFIVLIGDAHVNQVKGFGDETEVRWWYLRRLEYASRRGTVKGGVAQFYPIYVDDATLNIVKIGEPITSDVDRYSVPQIDGTTAVFPVKDDGMEMNWGVTGETLQRLIDEQVVQVVKNTRSQNQPYTIKYLSENYKEKIDEGRWAVRGYREDGSKIVVETGGKLTRTTTVWSSKQYDAKTYGTTILKSIVKDDRFSFPKSLYSVYDALKNFVSEKPDALIIDFFAGSGTTLHAVSLLNAVDDGRRRCICVTNNEVSADEQKKFIKDGLRPYDMDWEKYGIANYVTWVRTKCSINGVDVDGNPLDGDYGKPSKGLDLGFKLKKSDGFKANAVFCELTYESAWPIRLDRAFDAIAPILWMQAGCQGPIIKRIGKSYLTTDFYGVLFDYGQASKFCEKVKKTQSITTVFVVTDDQRRYSNMCKRLPGVEVHRLYETFLRTFEICGEGGLD</sequence>
<keyword evidence="2" id="KW-0489">Methyltransferase</keyword>
<dbReference type="GO" id="GO:0003677">
    <property type="term" value="F:DNA binding"/>
    <property type="evidence" value="ECO:0007669"/>
    <property type="project" value="InterPro"/>
</dbReference>
<evidence type="ECO:0000256" key="4">
    <source>
        <dbReference type="ARBA" id="ARBA00022747"/>
    </source>
</evidence>
<dbReference type="AlphaFoldDB" id="A0A8J8MH96"/>
<dbReference type="SUPFAM" id="SSF53335">
    <property type="entry name" value="S-adenosyl-L-methionine-dependent methyltransferases"/>
    <property type="match status" value="1"/>
</dbReference>
<reference evidence="6" key="1">
    <citation type="submission" date="2020-07" db="EMBL/GenBank/DDBJ databases">
        <title>Vallitalea pronyensis genome.</title>
        <authorList>
            <person name="Postec A."/>
        </authorList>
    </citation>
    <scope>NUCLEOTIDE SEQUENCE</scope>
    <source>
        <strain evidence="6">FatNI3</strain>
    </source>
</reference>
<dbReference type="EMBL" id="CP058649">
    <property type="protein sequence ID" value="QUI21564.1"/>
    <property type="molecule type" value="Genomic_DNA"/>
</dbReference>
<keyword evidence="7" id="KW-1185">Reference proteome</keyword>
<proteinExistence type="inferred from homology"/>
<dbReference type="GO" id="GO:0032259">
    <property type="term" value="P:methylation"/>
    <property type="evidence" value="ECO:0007669"/>
    <property type="project" value="UniProtKB-KW"/>
</dbReference>
<name>A0A8J8MH96_9FIRM</name>
<dbReference type="InterPro" id="IPR002052">
    <property type="entry name" value="DNA_methylase_N6_adenine_CS"/>
</dbReference>
<dbReference type="Proteomes" id="UP000683246">
    <property type="component" value="Chromosome"/>
</dbReference>
<accession>A0A8J8MH96</accession>
<dbReference type="Pfam" id="PF01555">
    <property type="entry name" value="N6_N4_Mtase"/>
    <property type="match status" value="1"/>
</dbReference>
<dbReference type="InterPro" id="IPR002941">
    <property type="entry name" value="DNA_methylase_N4/N6"/>
</dbReference>
<keyword evidence="4" id="KW-0680">Restriction system</keyword>
<dbReference type="GO" id="GO:0008170">
    <property type="term" value="F:N-methyltransferase activity"/>
    <property type="evidence" value="ECO:0007669"/>
    <property type="project" value="InterPro"/>
</dbReference>
<dbReference type="Gene3D" id="3.40.50.150">
    <property type="entry name" value="Vaccinia Virus protein VP39"/>
    <property type="match status" value="1"/>
</dbReference>
<gene>
    <name evidence="6" type="ORF">HZI73_04315</name>
</gene>
<dbReference type="KEGG" id="vpy:HZI73_04315"/>
<feature type="domain" description="DNA methylase N-4/N-6" evidence="5">
    <location>
        <begin position="152"/>
        <end position="494"/>
    </location>
</feature>
<protein>
    <submittedName>
        <fullName evidence="6">Site-specific DNA-methyltransferase</fullName>
    </submittedName>
</protein>
<evidence type="ECO:0000256" key="3">
    <source>
        <dbReference type="ARBA" id="ARBA00022679"/>
    </source>
</evidence>
<organism evidence="6 7">
    <name type="scientific">Vallitalea pronyensis</name>
    <dbReference type="NCBI Taxonomy" id="1348613"/>
    <lineage>
        <taxon>Bacteria</taxon>
        <taxon>Bacillati</taxon>
        <taxon>Bacillota</taxon>
        <taxon>Clostridia</taxon>
        <taxon>Lachnospirales</taxon>
        <taxon>Vallitaleaceae</taxon>
        <taxon>Vallitalea</taxon>
    </lineage>
</organism>
<comment type="similarity">
    <text evidence="1">Belongs to the N(4)/N(6)-methyltransferase family.</text>
</comment>
<evidence type="ECO:0000313" key="6">
    <source>
        <dbReference type="EMBL" id="QUI21564.1"/>
    </source>
</evidence>
<keyword evidence="3" id="KW-0808">Transferase</keyword>
<evidence type="ECO:0000313" key="7">
    <source>
        <dbReference type="Proteomes" id="UP000683246"/>
    </source>
</evidence>
<dbReference type="REBASE" id="485630">
    <property type="entry name" value="M.VprNI3ORF4315P"/>
</dbReference>
<evidence type="ECO:0000256" key="1">
    <source>
        <dbReference type="ARBA" id="ARBA00006594"/>
    </source>
</evidence>
<dbReference type="PROSITE" id="PS00092">
    <property type="entry name" value="N6_MTASE"/>
    <property type="match status" value="1"/>
</dbReference>
<dbReference type="InterPro" id="IPR029063">
    <property type="entry name" value="SAM-dependent_MTases_sf"/>
</dbReference>